<gene>
    <name evidence="7" type="ORF">Ctob_005242</name>
</gene>
<evidence type="ECO:0000313" key="8">
    <source>
        <dbReference type="Proteomes" id="UP000037460"/>
    </source>
</evidence>
<feature type="transmembrane region" description="Helical" evidence="5">
    <location>
        <begin position="198"/>
        <end position="225"/>
    </location>
</feature>
<feature type="domain" description="Amino acid transporter transmembrane" evidence="6">
    <location>
        <begin position="7"/>
        <end position="397"/>
    </location>
</feature>
<name>A0A0M0JJT4_9EUKA</name>
<feature type="transmembrane region" description="Helical" evidence="5">
    <location>
        <begin position="125"/>
        <end position="148"/>
    </location>
</feature>
<keyword evidence="2 5" id="KW-0812">Transmembrane</keyword>
<evidence type="ECO:0000256" key="4">
    <source>
        <dbReference type="ARBA" id="ARBA00023136"/>
    </source>
</evidence>
<evidence type="ECO:0000256" key="1">
    <source>
        <dbReference type="ARBA" id="ARBA00004141"/>
    </source>
</evidence>
<keyword evidence="3 5" id="KW-1133">Transmembrane helix</keyword>
<accession>A0A0M0JJT4</accession>
<evidence type="ECO:0000256" key="5">
    <source>
        <dbReference type="SAM" id="Phobius"/>
    </source>
</evidence>
<dbReference type="GO" id="GO:0015179">
    <property type="term" value="F:L-amino acid transmembrane transporter activity"/>
    <property type="evidence" value="ECO:0007669"/>
    <property type="project" value="TreeGrafter"/>
</dbReference>
<protein>
    <recommendedName>
        <fullName evidence="6">Amino acid transporter transmembrane domain-containing protein</fullName>
    </recommendedName>
</protein>
<evidence type="ECO:0000256" key="2">
    <source>
        <dbReference type="ARBA" id="ARBA00022692"/>
    </source>
</evidence>
<evidence type="ECO:0000256" key="3">
    <source>
        <dbReference type="ARBA" id="ARBA00022989"/>
    </source>
</evidence>
<evidence type="ECO:0000313" key="7">
    <source>
        <dbReference type="EMBL" id="KOO26834.1"/>
    </source>
</evidence>
<feature type="transmembrane region" description="Helical" evidence="5">
    <location>
        <begin position="38"/>
        <end position="63"/>
    </location>
</feature>
<feature type="transmembrane region" description="Helical" evidence="5">
    <location>
        <begin position="84"/>
        <end position="105"/>
    </location>
</feature>
<sequence>MGLEAEGSTILATVVNIFNNVAGAGILTLSYGMRGVGMVPAIATCSAVGAISGFTFYTIGAACEFASAKSFKELWSRTLGEKTAWVVDSCISIMTFLTAIIYSTIMADLLASLGTVAFPTAAAAVAPAVFRTAALLAITVSVIAPLCLIKDVSKLAFTSTVGTGAVLSTMAVVLVRWLDGSYRLGSGSPFLAALPVSLIPSFASASLWHLDSAAFILLSNLGLSFRAHYNVPRFYNALRRKSASRWATACTLAFGLLTALYTVMMAGGYALFGDASAPNMLLNFAPNDPLAVAARAATFVSIAVGYPLAFKGLYDAVRGLSVSMAPSLPRPLGQLARSLTADRSHTPLILGLLSLATALALTLPDIAVPVGISGALLGAAIIYIFPALIYGAVRRPRPRKVWATPVGFLLLPLGTFLGIVGTFLTLRAA</sequence>
<feature type="transmembrane region" description="Helical" evidence="5">
    <location>
        <begin position="292"/>
        <end position="314"/>
    </location>
</feature>
<organism evidence="7 8">
    <name type="scientific">Chrysochromulina tobinii</name>
    <dbReference type="NCBI Taxonomy" id="1460289"/>
    <lineage>
        <taxon>Eukaryota</taxon>
        <taxon>Haptista</taxon>
        <taxon>Haptophyta</taxon>
        <taxon>Prymnesiophyceae</taxon>
        <taxon>Prymnesiales</taxon>
        <taxon>Chrysochromulinaceae</taxon>
        <taxon>Chrysochromulina</taxon>
    </lineage>
</organism>
<proteinExistence type="predicted"/>
<feature type="transmembrane region" description="Helical" evidence="5">
    <location>
        <begin position="405"/>
        <end position="426"/>
    </location>
</feature>
<dbReference type="GO" id="GO:0016020">
    <property type="term" value="C:membrane"/>
    <property type="evidence" value="ECO:0007669"/>
    <property type="project" value="UniProtKB-SubCell"/>
</dbReference>
<feature type="transmembrane region" description="Helical" evidence="5">
    <location>
        <begin position="246"/>
        <end position="272"/>
    </location>
</feature>
<dbReference type="PANTHER" id="PTHR22950:SF652">
    <property type="entry name" value="TRANSMEMBRANE AMINO ACID TRANSPORTER FAMILY PROTEIN"/>
    <property type="match status" value="1"/>
</dbReference>
<dbReference type="InterPro" id="IPR013057">
    <property type="entry name" value="AA_transpt_TM"/>
</dbReference>
<feature type="transmembrane region" description="Helical" evidence="5">
    <location>
        <begin position="347"/>
        <end position="364"/>
    </location>
</feature>
<feature type="transmembrane region" description="Helical" evidence="5">
    <location>
        <begin position="370"/>
        <end position="393"/>
    </location>
</feature>
<comment type="caution">
    <text evidence="7">The sequence shown here is derived from an EMBL/GenBank/DDBJ whole genome shotgun (WGS) entry which is preliminary data.</text>
</comment>
<keyword evidence="4 5" id="KW-0472">Membrane</keyword>
<dbReference type="AlphaFoldDB" id="A0A0M0JJT4"/>
<dbReference type="PANTHER" id="PTHR22950">
    <property type="entry name" value="AMINO ACID TRANSPORTER"/>
    <property type="match status" value="1"/>
</dbReference>
<keyword evidence="8" id="KW-1185">Reference proteome</keyword>
<reference evidence="8" key="1">
    <citation type="journal article" date="2015" name="PLoS Genet.">
        <title>Genome Sequence and Transcriptome Analyses of Chrysochromulina tobin: Metabolic Tools for Enhanced Algal Fitness in the Prominent Order Prymnesiales (Haptophyceae).</title>
        <authorList>
            <person name="Hovde B.T."/>
            <person name="Deodato C.R."/>
            <person name="Hunsperger H.M."/>
            <person name="Ryken S.A."/>
            <person name="Yost W."/>
            <person name="Jha R.K."/>
            <person name="Patterson J."/>
            <person name="Monnat R.J. Jr."/>
            <person name="Barlow S.B."/>
            <person name="Starkenburg S.R."/>
            <person name="Cattolico R.A."/>
        </authorList>
    </citation>
    <scope>NUCLEOTIDE SEQUENCE</scope>
    <source>
        <strain evidence="8">CCMP291</strain>
    </source>
</reference>
<comment type="subcellular location">
    <subcellularLocation>
        <location evidence="1">Membrane</location>
        <topology evidence="1">Multi-pass membrane protein</topology>
    </subcellularLocation>
</comment>
<feature type="transmembrane region" description="Helical" evidence="5">
    <location>
        <begin position="155"/>
        <end position="178"/>
    </location>
</feature>
<dbReference type="EMBL" id="JWZX01002795">
    <property type="protein sequence ID" value="KOO26834.1"/>
    <property type="molecule type" value="Genomic_DNA"/>
</dbReference>
<evidence type="ECO:0000259" key="6">
    <source>
        <dbReference type="Pfam" id="PF01490"/>
    </source>
</evidence>
<dbReference type="OrthoDB" id="28208at2759"/>
<dbReference type="Proteomes" id="UP000037460">
    <property type="component" value="Unassembled WGS sequence"/>
</dbReference>
<dbReference type="Pfam" id="PF01490">
    <property type="entry name" value="Aa_trans"/>
    <property type="match status" value="1"/>
</dbReference>